<dbReference type="GO" id="GO:0005524">
    <property type="term" value="F:ATP binding"/>
    <property type="evidence" value="ECO:0007669"/>
    <property type="project" value="UniProtKB-KW"/>
</dbReference>
<organism evidence="6">
    <name type="scientific">marine sediment metagenome</name>
    <dbReference type="NCBI Taxonomy" id="412755"/>
    <lineage>
        <taxon>unclassified sequences</taxon>
        <taxon>metagenomes</taxon>
        <taxon>ecological metagenomes</taxon>
    </lineage>
</organism>
<dbReference type="AlphaFoldDB" id="X1QDD2"/>
<dbReference type="InterPro" id="IPR027417">
    <property type="entry name" value="P-loop_NTPase"/>
</dbReference>
<evidence type="ECO:0000259" key="5">
    <source>
        <dbReference type="Pfam" id="PF13361"/>
    </source>
</evidence>
<dbReference type="GO" id="GO:0004386">
    <property type="term" value="F:helicase activity"/>
    <property type="evidence" value="ECO:0007669"/>
    <property type="project" value="UniProtKB-KW"/>
</dbReference>
<comment type="caution">
    <text evidence="6">The sequence shown here is derived from an EMBL/GenBank/DDBJ whole genome shotgun (WGS) entry which is preliminary data.</text>
</comment>
<dbReference type="Pfam" id="PF13361">
    <property type="entry name" value="UvrD_C"/>
    <property type="match status" value="1"/>
</dbReference>
<name>X1QDD2_9ZZZZ</name>
<feature type="domain" description="UvrD-like helicase C-terminal" evidence="5">
    <location>
        <begin position="3"/>
        <end position="93"/>
    </location>
</feature>
<evidence type="ECO:0000256" key="3">
    <source>
        <dbReference type="ARBA" id="ARBA00022806"/>
    </source>
</evidence>
<evidence type="ECO:0000256" key="2">
    <source>
        <dbReference type="ARBA" id="ARBA00022801"/>
    </source>
</evidence>
<dbReference type="GO" id="GO:0016787">
    <property type="term" value="F:hydrolase activity"/>
    <property type="evidence" value="ECO:0007669"/>
    <property type="project" value="UniProtKB-KW"/>
</dbReference>
<sequence>HMIETLLIDEIETGATAILARNHVLLKKVAQMLSDKGISNVYIGSKTELTNSEEFRRFHAFLKLIVNPYDNFSFLLIRELIGISFDEYAQIRLKASQMGKSHFETWKTDSHIEGRDDHWIELFNNL</sequence>
<dbReference type="EMBL" id="BARV01042577">
    <property type="protein sequence ID" value="GAI49005.1"/>
    <property type="molecule type" value="Genomic_DNA"/>
</dbReference>
<keyword evidence="4" id="KW-0067">ATP-binding</keyword>
<dbReference type="SUPFAM" id="SSF52540">
    <property type="entry name" value="P-loop containing nucleoside triphosphate hydrolases"/>
    <property type="match status" value="1"/>
</dbReference>
<evidence type="ECO:0000313" key="6">
    <source>
        <dbReference type="EMBL" id="GAI49005.1"/>
    </source>
</evidence>
<reference evidence="6" key="1">
    <citation type="journal article" date="2014" name="Front. Microbiol.">
        <title>High frequency of phylogenetically diverse reductive dehalogenase-homologous genes in deep subseafloor sedimentary metagenomes.</title>
        <authorList>
            <person name="Kawai M."/>
            <person name="Futagami T."/>
            <person name="Toyoda A."/>
            <person name="Takaki Y."/>
            <person name="Nishi S."/>
            <person name="Hori S."/>
            <person name="Arai W."/>
            <person name="Tsubouchi T."/>
            <person name="Morono Y."/>
            <person name="Uchiyama I."/>
            <person name="Ito T."/>
            <person name="Fujiyama A."/>
            <person name="Inagaki F."/>
            <person name="Takami H."/>
        </authorList>
    </citation>
    <scope>NUCLEOTIDE SEQUENCE</scope>
    <source>
        <strain evidence="6">Expedition CK06-06</strain>
    </source>
</reference>
<dbReference type="InterPro" id="IPR014017">
    <property type="entry name" value="DNA_helicase_UvrD-like_C"/>
</dbReference>
<keyword evidence="1" id="KW-0547">Nucleotide-binding</keyword>
<keyword evidence="3" id="KW-0347">Helicase</keyword>
<evidence type="ECO:0000256" key="4">
    <source>
        <dbReference type="ARBA" id="ARBA00022840"/>
    </source>
</evidence>
<protein>
    <recommendedName>
        <fullName evidence="5">UvrD-like helicase C-terminal domain-containing protein</fullName>
    </recommendedName>
</protein>
<feature type="non-terminal residue" evidence="6">
    <location>
        <position position="1"/>
    </location>
</feature>
<keyword evidence="2" id="KW-0378">Hydrolase</keyword>
<evidence type="ECO:0000256" key="1">
    <source>
        <dbReference type="ARBA" id="ARBA00022741"/>
    </source>
</evidence>
<proteinExistence type="predicted"/>
<accession>X1QDD2</accession>
<gene>
    <name evidence="6" type="ORF">S06H3_63964</name>
</gene>